<dbReference type="InterPro" id="IPR013525">
    <property type="entry name" value="ABC2_TM"/>
</dbReference>
<dbReference type="Proteomes" id="UP000639772">
    <property type="component" value="Chromosome 1"/>
</dbReference>
<dbReference type="GO" id="GO:0005524">
    <property type="term" value="F:ATP binding"/>
    <property type="evidence" value="ECO:0007669"/>
    <property type="project" value="UniProtKB-KW"/>
</dbReference>
<dbReference type="FunFam" id="3.40.50.300:FF:001533">
    <property type="entry name" value="ABC transporter G family member 11"/>
    <property type="match status" value="1"/>
</dbReference>
<comment type="caution">
    <text evidence="11">The sequence shown here is derived from an EMBL/GenBank/DDBJ whole genome shotgun (WGS) entry which is preliminary data.</text>
</comment>
<evidence type="ECO:0000313" key="13">
    <source>
        <dbReference type="Proteomes" id="UP000636800"/>
    </source>
</evidence>
<evidence type="ECO:0000256" key="9">
    <source>
        <dbReference type="SAM" id="Phobius"/>
    </source>
</evidence>
<dbReference type="Pfam" id="PF19055">
    <property type="entry name" value="ABC2_membrane_7"/>
    <property type="match status" value="1"/>
</dbReference>
<evidence type="ECO:0000313" key="14">
    <source>
        <dbReference type="Proteomes" id="UP000639772"/>
    </source>
</evidence>
<gene>
    <name evidence="12" type="ORF">HPP92_002064</name>
    <name evidence="11" type="ORF">HPP92_002323</name>
</gene>
<feature type="transmembrane region" description="Helical" evidence="9">
    <location>
        <begin position="416"/>
        <end position="437"/>
    </location>
</feature>
<reference evidence="13 14" key="1">
    <citation type="journal article" date="2020" name="Nat. Food">
        <title>A phased Vanilla planifolia genome enables genetic improvement of flavour and production.</title>
        <authorList>
            <person name="Hasing T."/>
            <person name="Tang H."/>
            <person name="Brym M."/>
            <person name="Khazi F."/>
            <person name="Huang T."/>
            <person name="Chambers A.H."/>
        </authorList>
    </citation>
    <scope>NUCLEOTIDE SEQUENCE [LARGE SCALE GENOMIC DNA]</scope>
    <source>
        <tissue evidence="11">Leaf</tissue>
    </source>
</reference>
<evidence type="ECO:0000313" key="12">
    <source>
        <dbReference type="EMBL" id="KAG0501992.1"/>
    </source>
</evidence>
<dbReference type="Gene3D" id="3.40.50.300">
    <property type="entry name" value="P-loop containing nucleotide triphosphate hydrolases"/>
    <property type="match status" value="1"/>
</dbReference>
<accession>A0A835VG68</accession>
<evidence type="ECO:0000256" key="3">
    <source>
        <dbReference type="ARBA" id="ARBA00022448"/>
    </source>
</evidence>
<dbReference type="InterPro" id="IPR043926">
    <property type="entry name" value="ABCG_dom"/>
</dbReference>
<evidence type="ECO:0000256" key="1">
    <source>
        <dbReference type="ARBA" id="ARBA00004141"/>
    </source>
</evidence>
<evidence type="ECO:0000256" key="2">
    <source>
        <dbReference type="ARBA" id="ARBA00005814"/>
    </source>
</evidence>
<feature type="transmembrane region" description="Helical" evidence="9">
    <location>
        <begin position="614"/>
        <end position="635"/>
    </location>
</feature>
<dbReference type="InterPro" id="IPR003593">
    <property type="entry name" value="AAA+_ATPase"/>
</dbReference>
<keyword evidence="6" id="KW-0067">ATP-binding</keyword>
<dbReference type="PANTHER" id="PTHR48042">
    <property type="entry name" value="ABC TRANSPORTER G FAMILY MEMBER 11"/>
    <property type="match status" value="1"/>
</dbReference>
<dbReference type="GO" id="GO:0140359">
    <property type="term" value="F:ABC-type transporter activity"/>
    <property type="evidence" value="ECO:0007669"/>
    <property type="project" value="InterPro"/>
</dbReference>
<feature type="transmembrane region" description="Helical" evidence="9">
    <location>
        <begin position="493"/>
        <end position="515"/>
    </location>
</feature>
<dbReference type="InterPro" id="IPR027417">
    <property type="entry name" value="P-loop_NTPase"/>
</dbReference>
<dbReference type="InterPro" id="IPR003439">
    <property type="entry name" value="ABC_transporter-like_ATP-bd"/>
</dbReference>
<dbReference type="CDD" id="cd03213">
    <property type="entry name" value="ABCG_EPDR"/>
    <property type="match status" value="1"/>
</dbReference>
<keyword evidence="7 9" id="KW-1133">Transmembrane helix</keyword>
<dbReference type="GO" id="GO:0016020">
    <property type="term" value="C:membrane"/>
    <property type="evidence" value="ECO:0007669"/>
    <property type="project" value="UniProtKB-SubCell"/>
</dbReference>
<dbReference type="GO" id="GO:0016887">
    <property type="term" value="F:ATP hydrolysis activity"/>
    <property type="evidence" value="ECO:0007669"/>
    <property type="project" value="InterPro"/>
</dbReference>
<dbReference type="InterPro" id="IPR052215">
    <property type="entry name" value="Plant_ABCG"/>
</dbReference>
<dbReference type="PROSITE" id="PS50893">
    <property type="entry name" value="ABC_TRANSPORTER_2"/>
    <property type="match status" value="1"/>
</dbReference>
<dbReference type="PANTHER" id="PTHR48042:SF19">
    <property type="entry name" value="OS09G0472100 PROTEIN"/>
    <property type="match status" value="1"/>
</dbReference>
<dbReference type="InterPro" id="IPR017871">
    <property type="entry name" value="ABC_transporter-like_CS"/>
</dbReference>
<evidence type="ECO:0000256" key="6">
    <source>
        <dbReference type="ARBA" id="ARBA00022840"/>
    </source>
</evidence>
<keyword evidence="3" id="KW-0813">Transport</keyword>
<keyword evidence="5" id="KW-0547">Nucleotide-binding</keyword>
<evidence type="ECO:0000256" key="4">
    <source>
        <dbReference type="ARBA" id="ARBA00022692"/>
    </source>
</evidence>
<evidence type="ECO:0000259" key="10">
    <source>
        <dbReference type="PROSITE" id="PS50893"/>
    </source>
</evidence>
<protein>
    <recommendedName>
        <fullName evidence="10">ABC transporter domain-containing protein</fullName>
    </recommendedName>
</protein>
<dbReference type="Proteomes" id="UP000636800">
    <property type="component" value="Chromosome 1"/>
</dbReference>
<evidence type="ECO:0000313" key="11">
    <source>
        <dbReference type="EMBL" id="KAG0497632.1"/>
    </source>
</evidence>
<proteinExistence type="inferred from homology"/>
<dbReference type="Pfam" id="PF00005">
    <property type="entry name" value="ABC_tran"/>
    <property type="match status" value="1"/>
</dbReference>
<comment type="subcellular location">
    <subcellularLocation>
        <location evidence="1">Membrane</location>
        <topology evidence="1">Multi-pass membrane protein</topology>
    </subcellularLocation>
</comment>
<feature type="transmembrane region" description="Helical" evidence="9">
    <location>
        <begin position="457"/>
        <end position="484"/>
    </location>
</feature>
<feature type="transmembrane region" description="Helical" evidence="9">
    <location>
        <begin position="383"/>
        <end position="404"/>
    </location>
</feature>
<name>A0A835VG68_VANPL</name>
<dbReference type="Pfam" id="PF01061">
    <property type="entry name" value="ABC2_membrane"/>
    <property type="match status" value="1"/>
</dbReference>
<keyword evidence="8 9" id="KW-0472">Membrane</keyword>
<feature type="domain" description="ABC transporter" evidence="10">
    <location>
        <begin position="42"/>
        <end position="286"/>
    </location>
</feature>
<keyword evidence="13" id="KW-1185">Reference proteome</keyword>
<evidence type="ECO:0000256" key="5">
    <source>
        <dbReference type="ARBA" id="ARBA00022741"/>
    </source>
</evidence>
<evidence type="ECO:0000256" key="8">
    <source>
        <dbReference type="ARBA" id="ARBA00023136"/>
    </source>
</evidence>
<dbReference type="EMBL" id="JADCNL010000001">
    <property type="protein sequence ID" value="KAG0497632.1"/>
    <property type="molecule type" value="Genomic_DNA"/>
</dbReference>
<dbReference type="OrthoDB" id="66620at2759"/>
<dbReference type="SUPFAM" id="SSF52540">
    <property type="entry name" value="P-loop containing nucleoside triphosphate hydrolases"/>
    <property type="match status" value="1"/>
</dbReference>
<dbReference type="EMBL" id="JADCNM010000001">
    <property type="protein sequence ID" value="KAG0501992.1"/>
    <property type="molecule type" value="Genomic_DNA"/>
</dbReference>
<comment type="similarity">
    <text evidence="2">Belongs to the ABC transporter superfamily. ABCG family. Eye pigment precursor importer (TC 3.A.1.204) subfamily.</text>
</comment>
<keyword evidence="4 9" id="KW-0812">Transmembrane</keyword>
<dbReference type="PROSITE" id="PS00211">
    <property type="entry name" value="ABC_TRANSPORTER_1"/>
    <property type="match status" value="1"/>
</dbReference>
<dbReference type="SMART" id="SM00382">
    <property type="entry name" value="AAA"/>
    <property type="match status" value="1"/>
</dbReference>
<organism evidence="11 13">
    <name type="scientific">Vanilla planifolia</name>
    <name type="common">Vanilla</name>
    <dbReference type="NCBI Taxonomy" id="51239"/>
    <lineage>
        <taxon>Eukaryota</taxon>
        <taxon>Viridiplantae</taxon>
        <taxon>Streptophyta</taxon>
        <taxon>Embryophyta</taxon>
        <taxon>Tracheophyta</taxon>
        <taxon>Spermatophyta</taxon>
        <taxon>Magnoliopsida</taxon>
        <taxon>Liliopsida</taxon>
        <taxon>Asparagales</taxon>
        <taxon>Orchidaceae</taxon>
        <taxon>Vanilloideae</taxon>
        <taxon>Vanilleae</taxon>
        <taxon>Vanilla</taxon>
    </lineage>
</organism>
<feature type="transmembrane region" description="Helical" evidence="9">
    <location>
        <begin position="521"/>
        <end position="544"/>
    </location>
</feature>
<evidence type="ECO:0000256" key="7">
    <source>
        <dbReference type="ARBA" id="ARBA00022989"/>
    </source>
</evidence>
<sequence>MATVPESHVIACPNEDLGGTYRIDESDQNRASQVGRSNGVYLTWEDLWVTAPKRNDSPRSILAGLTGFARPAEVLAIMGPSGSGKSTLLDALAGRLPSGMTQTGVILVNGQRQRLSYGTSAYVTQDDVLMTTLTVREAVYFSAELQLPESMSKAEKKQRAEAVMTEMGLLEAMDIRIGGRSTKGISGGQRRRVSICIEILSRPKLLFLDEPTSGLDSAASFHVMSRIVEQARLHGGTIVASIHQPSSEVFEFFDNLCLLASGETIYFGPASLTNEFFAASGFPCPSMRNPSDHFLRTINKNFDKEISPRGHFVSTVDTTEAINILTRSYKSSSISQELLYQVEHISNMGGRVLKKVEQVRLRSQCSVLTRRSFCNMNRDLGYYWLRFAIYIALCLSIGTIFLDIGRDYGSIQARGAMLMFITTYLTFMAIGGFPSFVEDLKIFRRERLNGHYGAAAFTIATTLSSAPFLFVISIIPSCLAYYLVGLQKSFEHVIFFAFVVYAGMLLVEGLMMIVASIVPDFLMGIITGAGIQGAMVLASGFFRLPKDLPKPVWRYPMYHIAFHKYLCQGLYKNEFIGLTFPAGPGGSAQGNGSAVPGIEVLKDYWQIEMGYSKWVDLGILFGMVVLYRFLFWAMVKLGEVKPSGGRWWGIKQKQRIQMSSNTELIDMCGS</sequence>
<dbReference type="AlphaFoldDB" id="A0A835VG68"/>